<feature type="compositionally biased region" description="Gly residues" evidence="1">
    <location>
        <begin position="468"/>
        <end position="478"/>
    </location>
</feature>
<dbReference type="SUPFAM" id="SSF140453">
    <property type="entry name" value="EsxAB dimer-like"/>
    <property type="match status" value="1"/>
</dbReference>
<comment type="caution">
    <text evidence="2">The sequence shown here is derived from an EMBL/GenBank/DDBJ whole genome shotgun (WGS) entry which is preliminary data.</text>
</comment>
<dbReference type="RefSeq" id="WP_067507409.1">
    <property type="nucleotide sequence ID" value="NZ_QNRE01000008.1"/>
</dbReference>
<dbReference type="STRING" id="1210090.GCA_001613185_02172"/>
<dbReference type="AlphaFoldDB" id="A0A366DI42"/>
<feature type="compositionally biased region" description="Low complexity" evidence="1">
    <location>
        <begin position="366"/>
        <end position="375"/>
    </location>
</feature>
<feature type="region of interest" description="Disordered" evidence="1">
    <location>
        <begin position="460"/>
        <end position="569"/>
    </location>
</feature>
<dbReference type="OrthoDB" id="4571991at2"/>
<sequence>MGESTTWAEIGSGDVTFHGEAAACARLCAELVGIVLGVRDEVGEIAELKPFSGLESGRELARKMSARGTDVLTYLDRHAEILTEMTDAFIAAGRRYAEAEGLSTAEFEGISVPAEPTDVRSRWAVYTPYQYDDLRDLGAGVDGDNLIQDNYVYDVLMLELGYNNVYGGKTLVEEFGRTAVDVVQGRGEWGDASAIEKIRHLSGVSVPGTNDAVPEFYPPSIAVSHADAMTFDQLRELHASIDPASVDSAARTWEWMATRLDREYEDLRRNVLDASAMWGGAGGPAAREATERYATDVRNLIAGMASVGANLSYTTWWLAITKEGTSDDGSVNSTYTERARYMVDEFYWPGVVDSDSSIPVLPRPQSPVSSPVLPQDNRTPGSPTQFGGPGFAAPPGAGPGDTSAARAPRSASPGASDENAVTGSLGQGTADMLRAGADAMTGAEGSPVAGAGADSARTLAAGAADPRVGGGSASGGQGAASRSTHNAGAPRRDGYLFPRATATSAVAAPRAGSASGVPLHGAPGAAGTPGRGAGSEERDRSRRGHLDSTEHLDEAVGGPQIVARPVVDR</sequence>
<feature type="region of interest" description="Disordered" evidence="1">
    <location>
        <begin position="358"/>
        <end position="425"/>
    </location>
</feature>
<name>A0A366DI42_9NOCA</name>
<feature type="compositionally biased region" description="Polar residues" evidence="1">
    <location>
        <begin position="376"/>
        <end position="385"/>
    </location>
</feature>
<dbReference type="Proteomes" id="UP000252586">
    <property type="component" value="Unassembled WGS sequence"/>
</dbReference>
<evidence type="ECO:0000313" key="3">
    <source>
        <dbReference type="Proteomes" id="UP000252586"/>
    </source>
</evidence>
<feature type="compositionally biased region" description="Basic and acidic residues" evidence="1">
    <location>
        <begin position="534"/>
        <end position="554"/>
    </location>
</feature>
<protein>
    <submittedName>
        <fullName evidence="2">Uncharacterized protein</fullName>
    </submittedName>
</protein>
<keyword evidence="3" id="KW-1185">Reference proteome</keyword>
<accession>A0A366DI42</accession>
<gene>
    <name evidence="2" type="ORF">DFR74_108143</name>
</gene>
<reference evidence="2 3" key="1">
    <citation type="submission" date="2018-06" db="EMBL/GenBank/DDBJ databases">
        <title>Genomic Encyclopedia of Type Strains, Phase IV (KMG-IV): sequencing the most valuable type-strain genomes for metagenomic binning, comparative biology and taxonomic classification.</title>
        <authorList>
            <person name="Goeker M."/>
        </authorList>
    </citation>
    <scope>NUCLEOTIDE SEQUENCE [LARGE SCALE GENOMIC DNA]</scope>
    <source>
        <strain evidence="2 3">DSM 44599</strain>
    </source>
</reference>
<dbReference type="EMBL" id="QNRE01000008">
    <property type="protein sequence ID" value="RBO88918.1"/>
    <property type="molecule type" value="Genomic_DNA"/>
</dbReference>
<proteinExistence type="predicted"/>
<feature type="compositionally biased region" description="Low complexity" evidence="1">
    <location>
        <begin position="498"/>
        <end position="526"/>
    </location>
</feature>
<dbReference type="Gene3D" id="1.10.287.1060">
    <property type="entry name" value="ESAT-6-like"/>
    <property type="match status" value="1"/>
</dbReference>
<feature type="compositionally biased region" description="Low complexity" evidence="1">
    <location>
        <begin position="403"/>
        <end position="416"/>
    </location>
</feature>
<dbReference type="InterPro" id="IPR036689">
    <property type="entry name" value="ESAT-6-like_sf"/>
</dbReference>
<evidence type="ECO:0000256" key="1">
    <source>
        <dbReference type="SAM" id="MobiDB-lite"/>
    </source>
</evidence>
<organism evidence="2 3">
    <name type="scientific">Nocardia puris</name>
    <dbReference type="NCBI Taxonomy" id="208602"/>
    <lineage>
        <taxon>Bacteria</taxon>
        <taxon>Bacillati</taxon>
        <taxon>Actinomycetota</taxon>
        <taxon>Actinomycetes</taxon>
        <taxon>Mycobacteriales</taxon>
        <taxon>Nocardiaceae</taxon>
        <taxon>Nocardia</taxon>
    </lineage>
</organism>
<evidence type="ECO:0000313" key="2">
    <source>
        <dbReference type="EMBL" id="RBO88918.1"/>
    </source>
</evidence>